<dbReference type="OMA" id="YTFWVAV"/>
<keyword evidence="2" id="KW-1133">Transmembrane helix</keyword>
<protein>
    <submittedName>
        <fullName evidence="3">Uncharacterized protein</fullName>
    </submittedName>
</protein>
<feature type="coiled-coil region" evidence="1">
    <location>
        <begin position="90"/>
        <end position="117"/>
    </location>
</feature>
<keyword evidence="4" id="KW-1185">Reference proteome</keyword>
<reference evidence="4" key="1">
    <citation type="journal article" date="2021" name="BMC Genomics">
        <title>Chromosome-level genome assembly and manually-curated proteome of model necrotroph Parastagonospora nodorum Sn15 reveals a genome-wide trove of candidate effector homologs, and redundancy of virulence-related functions within an accessory chromosome.</title>
        <authorList>
            <person name="Bertazzoni S."/>
            <person name="Jones D.A.B."/>
            <person name="Phan H.T."/>
            <person name="Tan K.-C."/>
            <person name="Hane J.K."/>
        </authorList>
    </citation>
    <scope>NUCLEOTIDE SEQUENCE [LARGE SCALE GENOMIC DNA]</scope>
    <source>
        <strain evidence="4">SN15 / ATCC MYA-4574 / FGSC 10173)</strain>
    </source>
</reference>
<keyword evidence="1" id="KW-0175">Coiled coil</keyword>
<dbReference type="AlphaFoldDB" id="A0A7U2EX41"/>
<organism evidence="3 4">
    <name type="scientific">Phaeosphaeria nodorum (strain SN15 / ATCC MYA-4574 / FGSC 10173)</name>
    <name type="common">Glume blotch fungus</name>
    <name type="synonym">Parastagonospora nodorum</name>
    <dbReference type="NCBI Taxonomy" id="321614"/>
    <lineage>
        <taxon>Eukaryota</taxon>
        <taxon>Fungi</taxon>
        <taxon>Dikarya</taxon>
        <taxon>Ascomycota</taxon>
        <taxon>Pezizomycotina</taxon>
        <taxon>Dothideomycetes</taxon>
        <taxon>Pleosporomycetidae</taxon>
        <taxon>Pleosporales</taxon>
        <taxon>Pleosporineae</taxon>
        <taxon>Phaeosphaeriaceae</taxon>
        <taxon>Parastagonospora</taxon>
    </lineage>
</organism>
<feature type="transmembrane region" description="Helical" evidence="2">
    <location>
        <begin position="313"/>
        <end position="333"/>
    </location>
</feature>
<keyword evidence="2" id="KW-0472">Membrane</keyword>
<evidence type="ECO:0000313" key="4">
    <source>
        <dbReference type="Proteomes" id="UP000663193"/>
    </source>
</evidence>
<dbReference type="Proteomes" id="UP000663193">
    <property type="component" value="Chromosome 3"/>
</dbReference>
<sequence length="361" mass="41934">MSPLSPLDGELMKEHPNELTAEAIRESMWPISVMGSSKNQDLDWKPYFKYYQDQCHSALHEQGMHILVRTHQNIIDIARKLKEGQTRDTIKDSLRALARARQQRQNEEETLENAIDLAARLCFMVNIGENPSTVTRCEQLLWTSSSLKDCLEGYFSTLQASCGDSFRFDRTFIAFNMERVAGIRICWTNDLADHLRVVTDGVKRVSIFHHASFLERAKGDSQFPVGLIDETLRTLALLFPKQDEGTKKWLRAIRSPQTIDRHLMDFQRLRSDQRQIENYTFWRERLIILKEAFDESRPARLSQWWYDRRDGHVWYTFWVAVSVLILTVFFGFIQSIEGALQVYKAYHPSAQCAGNTGSAYL</sequence>
<dbReference type="OrthoDB" id="5428890at2759"/>
<proteinExistence type="predicted"/>
<name>A0A7U2EX41_PHANO</name>
<dbReference type="VEuPathDB" id="FungiDB:JI435_037130"/>
<evidence type="ECO:0000256" key="1">
    <source>
        <dbReference type="SAM" id="Coils"/>
    </source>
</evidence>
<accession>A0A7U2EX41</accession>
<gene>
    <name evidence="3" type="ORF">JI435_037130</name>
</gene>
<evidence type="ECO:0000256" key="2">
    <source>
        <dbReference type="SAM" id="Phobius"/>
    </source>
</evidence>
<dbReference type="EMBL" id="CP069025">
    <property type="protein sequence ID" value="QRC93498.1"/>
    <property type="molecule type" value="Genomic_DNA"/>
</dbReference>
<keyword evidence="2" id="KW-0812">Transmembrane</keyword>
<evidence type="ECO:0000313" key="3">
    <source>
        <dbReference type="EMBL" id="QRC93498.1"/>
    </source>
</evidence>